<dbReference type="Proteomes" id="UP000050791">
    <property type="component" value="Unassembled WGS sequence"/>
</dbReference>
<evidence type="ECO:0000256" key="1">
    <source>
        <dbReference type="SAM" id="MobiDB-lite"/>
    </source>
</evidence>
<accession>A0AA85ATR3</accession>
<organism evidence="2 3">
    <name type="scientific">Schistosoma mattheei</name>
    <dbReference type="NCBI Taxonomy" id="31246"/>
    <lineage>
        <taxon>Eukaryota</taxon>
        <taxon>Metazoa</taxon>
        <taxon>Spiralia</taxon>
        <taxon>Lophotrochozoa</taxon>
        <taxon>Platyhelminthes</taxon>
        <taxon>Trematoda</taxon>
        <taxon>Digenea</taxon>
        <taxon>Strigeidida</taxon>
        <taxon>Schistosomatoidea</taxon>
        <taxon>Schistosomatidae</taxon>
        <taxon>Schistosoma</taxon>
    </lineage>
</organism>
<sequence length="129" mass="14079">MMKKNRCICGYCPHGVLACDQNFMQRYQHGMTGGYGPGGQNIGGGYHKHNPLYPNPMTPQYPPAQPFNAMQQASMMPQQPAVCPNPGLFPQSNSFSQPGGSHQTGYFPQPGMPQQNYGPGHHGNQPYPS</sequence>
<evidence type="ECO:0000313" key="2">
    <source>
        <dbReference type="Proteomes" id="UP000050791"/>
    </source>
</evidence>
<dbReference type="WBParaSite" id="SMTH1_10870.1">
    <property type="protein sequence ID" value="SMTH1_10870.1"/>
    <property type="gene ID" value="SMTH1_10870"/>
</dbReference>
<feature type="compositionally biased region" description="Pro residues" evidence="1">
    <location>
        <begin position="53"/>
        <end position="65"/>
    </location>
</feature>
<dbReference type="PROSITE" id="PS51257">
    <property type="entry name" value="PROKAR_LIPOPROTEIN"/>
    <property type="match status" value="1"/>
</dbReference>
<dbReference type="AlphaFoldDB" id="A0AA85ATR3"/>
<protein>
    <submittedName>
        <fullName evidence="3">Uncharacterized protein</fullName>
    </submittedName>
</protein>
<feature type="region of interest" description="Disordered" evidence="1">
    <location>
        <begin position="46"/>
        <end position="129"/>
    </location>
</feature>
<feature type="compositionally biased region" description="Low complexity" evidence="1">
    <location>
        <begin position="69"/>
        <end position="81"/>
    </location>
</feature>
<feature type="compositionally biased region" description="Polar residues" evidence="1">
    <location>
        <begin position="90"/>
        <end position="117"/>
    </location>
</feature>
<reference evidence="3" key="1">
    <citation type="submission" date="2023-11" db="UniProtKB">
        <authorList>
            <consortium name="WormBaseParasite"/>
        </authorList>
    </citation>
    <scope>IDENTIFICATION</scope>
</reference>
<evidence type="ECO:0000313" key="3">
    <source>
        <dbReference type="WBParaSite" id="SMTH1_10870.1"/>
    </source>
</evidence>
<proteinExistence type="predicted"/>
<name>A0AA85ATR3_9TREM</name>